<evidence type="ECO:0000313" key="2">
    <source>
        <dbReference type="EMBL" id="OWW22373.1"/>
    </source>
</evidence>
<feature type="chain" id="PRO_5011471329" evidence="1">
    <location>
        <begin position="22"/>
        <end position="140"/>
    </location>
</feature>
<gene>
    <name evidence="2" type="ORF">AYR66_25635</name>
</gene>
<comment type="caution">
    <text evidence="2">The sequence shown here is derived from an EMBL/GenBank/DDBJ whole genome shotgun (WGS) entry which is preliminary data.</text>
</comment>
<reference evidence="2 3" key="1">
    <citation type="submission" date="2016-02" db="EMBL/GenBank/DDBJ databases">
        <authorList>
            <person name="Wen L."/>
            <person name="He K."/>
            <person name="Yang H."/>
        </authorList>
    </citation>
    <scope>NUCLEOTIDE SEQUENCE [LARGE SCALE GENOMIC DNA]</scope>
    <source>
        <strain evidence="2 3">TSA40</strain>
    </source>
</reference>
<feature type="signal peptide" evidence="1">
    <location>
        <begin position="1"/>
        <end position="21"/>
    </location>
</feature>
<evidence type="ECO:0000313" key="3">
    <source>
        <dbReference type="Proteomes" id="UP000197535"/>
    </source>
</evidence>
<dbReference type="Proteomes" id="UP000197535">
    <property type="component" value="Unassembled WGS sequence"/>
</dbReference>
<proteinExistence type="predicted"/>
<keyword evidence="3" id="KW-1185">Reference proteome</keyword>
<keyword evidence="1" id="KW-0732">Signal</keyword>
<name>A0A254TP25_9BURK</name>
<sequence>MARIVAAVLAAFLFAGTSAHATTQAEAVASKMQFVQPVSLRGTLGTEPIQVTLRTKEEFEDGIEGDYFVFGSGQRVLLAGEIDGEDLFLEESANGTDVSGQWEGKMAGGVITGEWQSTDGKSSKLFELRIVSPAAKPAKP</sequence>
<protein>
    <submittedName>
        <fullName evidence="2">Uncharacterized protein</fullName>
    </submittedName>
</protein>
<dbReference type="EMBL" id="LSTO01000001">
    <property type="protein sequence ID" value="OWW22373.1"/>
    <property type="molecule type" value="Genomic_DNA"/>
</dbReference>
<evidence type="ECO:0000256" key="1">
    <source>
        <dbReference type="SAM" id="SignalP"/>
    </source>
</evidence>
<accession>A0A254TP25</accession>
<dbReference type="RefSeq" id="WP_088709197.1">
    <property type="nucleotide sequence ID" value="NZ_LSTO01000001.1"/>
</dbReference>
<dbReference type="OrthoDB" id="8779060at2"/>
<dbReference type="AlphaFoldDB" id="A0A254TP25"/>
<organism evidence="2 3">
    <name type="scientific">Noviherbaspirillum denitrificans</name>
    <dbReference type="NCBI Taxonomy" id="1968433"/>
    <lineage>
        <taxon>Bacteria</taxon>
        <taxon>Pseudomonadati</taxon>
        <taxon>Pseudomonadota</taxon>
        <taxon>Betaproteobacteria</taxon>
        <taxon>Burkholderiales</taxon>
        <taxon>Oxalobacteraceae</taxon>
        <taxon>Noviherbaspirillum</taxon>
    </lineage>
</organism>